<dbReference type="Proteomes" id="UP000053060">
    <property type="component" value="Unassembled WGS sequence"/>
</dbReference>
<dbReference type="RefSeq" id="WP_060651839.1">
    <property type="nucleotide sequence ID" value="NZ_AZXY01000004.1"/>
</dbReference>
<organism evidence="1 2">
    <name type="scientific">Rhodococcus pyridinivorans KG-16</name>
    <dbReference type="NCBI Taxonomy" id="1441730"/>
    <lineage>
        <taxon>Bacteria</taxon>
        <taxon>Bacillati</taxon>
        <taxon>Actinomycetota</taxon>
        <taxon>Actinomycetes</taxon>
        <taxon>Mycobacteriales</taxon>
        <taxon>Nocardiaceae</taxon>
        <taxon>Rhodococcus</taxon>
    </lineage>
</organism>
<proteinExistence type="predicted"/>
<protein>
    <recommendedName>
        <fullName evidence="3">AbiEi antitoxin C-terminal domain-containing protein</fullName>
    </recommendedName>
</protein>
<sequence>MTDPNILTNTSLAVAGLSDTEIRTGVRTGSLVRVGRGCYLHRCDVDALGPVGVHRVRARHVGATLGSDEALSHVSAAALHGLELWDVPLDLVHISRPATRRGRVTSQIHVHPTELGDDVVVVDGVVVTSIARTVVDLARTLPKEQAVIAGDSALRLCPGMREQVSRELADARTRHGLARARTVVPFLDGRSESAGESLSRLRIAEAGLPRPILQYEIVGGNGRRYRVDFFWENGVVGEFDGRIKYSDPRDLFDEKLRQDAIRDAGYEVVRWTWAELERFDVVAERLRQAARRAAKLTR</sequence>
<dbReference type="PATRIC" id="fig|1441730.3.peg.1931"/>
<reference evidence="2" key="1">
    <citation type="submission" date="2015-01" db="EMBL/GenBank/DDBJ databases">
        <title>Draft genome sequence of Rhodococcus pyridinivorans strain KG-16, a hydrocarbon-degrading bacterium.</title>
        <authorList>
            <person name="Aggarwal R.K."/>
            <person name="Dawar C."/>
        </authorList>
    </citation>
    <scope>NUCLEOTIDE SEQUENCE [LARGE SCALE GENOMIC DNA]</scope>
    <source>
        <strain evidence="2">KG-16</strain>
    </source>
</reference>
<dbReference type="AlphaFoldDB" id="A0A0V9UM47"/>
<reference evidence="1 2" key="2">
    <citation type="journal article" date="2016" name="Genome Announc.">
        <title>Draft Genome Sequence of a Versatile Hydrocarbon-Degrading Bacterium, Rhodococcus pyridinivorans Strain KG-16, Collected from Oil Fields in India.</title>
        <authorList>
            <person name="Aggarwal R.K."/>
            <person name="Dawar C."/>
            <person name="Phanindranath R."/>
            <person name="Mutnuri L."/>
            <person name="Dayal A.M."/>
        </authorList>
    </citation>
    <scope>NUCLEOTIDE SEQUENCE [LARGE SCALE GENOMIC DNA]</scope>
    <source>
        <strain evidence="1 2">KG-16</strain>
    </source>
</reference>
<evidence type="ECO:0008006" key="3">
    <source>
        <dbReference type="Google" id="ProtNLM"/>
    </source>
</evidence>
<evidence type="ECO:0000313" key="2">
    <source>
        <dbReference type="Proteomes" id="UP000053060"/>
    </source>
</evidence>
<accession>A0A0V9UM47</accession>
<evidence type="ECO:0000313" key="1">
    <source>
        <dbReference type="EMBL" id="KSZ59073.1"/>
    </source>
</evidence>
<comment type="caution">
    <text evidence="1">The sequence shown here is derived from an EMBL/GenBank/DDBJ whole genome shotgun (WGS) entry which is preliminary data.</text>
</comment>
<gene>
    <name evidence="1" type="ORF">Z045_09280</name>
</gene>
<name>A0A0V9UM47_9NOCA</name>
<dbReference type="EMBL" id="AZXY01000004">
    <property type="protein sequence ID" value="KSZ59073.1"/>
    <property type="molecule type" value="Genomic_DNA"/>
</dbReference>